<dbReference type="GO" id="GO:0005886">
    <property type="term" value="C:plasma membrane"/>
    <property type="evidence" value="ECO:0007669"/>
    <property type="project" value="UniProtKB-SubCell"/>
</dbReference>
<keyword evidence="4" id="KW-1003">Cell membrane</keyword>
<keyword evidence="8" id="KW-0249">Electron transport</keyword>
<dbReference type="GO" id="GO:0020037">
    <property type="term" value="F:heme binding"/>
    <property type="evidence" value="ECO:0007669"/>
    <property type="project" value="TreeGrafter"/>
</dbReference>
<keyword evidence="3" id="KW-0813">Transport</keyword>
<feature type="transmembrane region" description="Helical" evidence="12">
    <location>
        <begin position="72"/>
        <end position="98"/>
    </location>
</feature>
<keyword evidence="5" id="KW-0349">Heme</keyword>
<dbReference type="GO" id="GO:0009055">
    <property type="term" value="F:electron transfer activity"/>
    <property type="evidence" value="ECO:0007669"/>
    <property type="project" value="InterPro"/>
</dbReference>
<evidence type="ECO:0000313" key="13">
    <source>
        <dbReference type="EMBL" id="PZR79524.1"/>
    </source>
</evidence>
<accession>A0A2W6A7P8</accession>
<keyword evidence="6 12" id="KW-0812">Transmembrane</keyword>
<evidence type="ECO:0000256" key="10">
    <source>
        <dbReference type="ARBA" id="ARBA00023004"/>
    </source>
</evidence>
<evidence type="ECO:0000313" key="14">
    <source>
        <dbReference type="Proteomes" id="UP000248724"/>
    </source>
</evidence>
<evidence type="ECO:0000256" key="3">
    <source>
        <dbReference type="ARBA" id="ARBA00022448"/>
    </source>
</evidence>
<sequence length="480" mass="53081">MNPRLVLDSLSPVSGTIFTNGLIVAVVVLLHIQIATYLTGSSTLATVSEAISMARGDERHGRVARMMVKSQVYLFGFGSATAITFLIFVLVGLWGVFWTALQQITFWAMVFEGAMFLVEIVLLYSLYANWDRLAAHRRARLAMMVLLNIALWWQMFLIDIVASFMLTPNGGDVSLLNQVLNPTSLPLTIHRTIGNIAWAGAVTAFVGAFNYLRLTRHQREPAPDAPQAMQPLRSIGAMAAGHLEWETKRKEILHWEWVTQWGVIWAVGLTLLQPWVGYSYAKEVQLHAYGAWYTMMFGDLSNVFLLQIFLLGAIFSLGSLYFWRRMVRSGAPHARRQLMLTVVLILLTILAAQPAWFAPTYADAIAAGGNRAWWDGGLLNPIGNFIPFKASALIGMVLFGLWSVTSYLSALSRGHIKPGGSGRGAQRAALAIGVTVSIMMIVMGVIREHSRQPYLINGEITLHQQTTNNAPSKPSPTLEP</sequence>
<gene>
    <name evidence="13" type="ORF">DLM65_10610</name>
</gene>
<dbReference type="GO" id="GO:0046872">
    <property type="term" value="F:metal ion binding"/>
    <property type="evidence" value="ECO:0007669"/>
    <property type="project" value="UniProtKB-KW"/>
</dbReference>
<dbReference type="GO" id="GO:0070069">
    <property type="term" value="C:cytochrome complex"/>
    <property type="evidence" value="ECO:0007669"/>
    <property type="project" value="InterPro"/>
</dbReference>
<keyword evidence="9 12" id="KW-1133">Transmembrane helix</keyword>
<proteinExistence type="inferred from homology"/>
<keyword evidence="10" id="KW-0408">Iron</keyword>
<evidence type="ECO:0000256" key="11">
    <source>
        <dbReference type="ARBA" id="ARBA00023136"/>
    </source>
</evidence>
<feature type="transmembrane region" description="Helical" evidence="12">
    <location>
        <begin position="386"/>
        <end position="408"/>
    </location>
</feature>
<feature type="transmembrane region" description="Helical" evidence="12">
    <location>
        <begin position="139"/>
        <end position="166"/>
    </location>
</feature>
<comment type="caution">
    <text evidence="13">The sequence shown here is derived from an EMBL/GenBank/DDBJ whole genome shotgun (WGS) entry which is preliminary data.</text>
</comment>
<name>A0A2W6A7P8_9BACT</name>
<dbReference type="GO" id="GO:0019646">
    <property type="term" value="P:aerobic electron transport chain"/>
    <property type="evidence" value="ECO:0007669"/>
    <property type="project" value="InterPro"/>
</dbReference>
<comment type="similarity">
    <text evidence="2">Belongs to the cytochrome ubiquinol oxidase subunit 1 family.</text>
</comment>
<feature type="transmembrane region" description="Helical" evidence="12">
    <location>
        <begin position="257"/>
        <end position="276"/>
    </location>
</feature>
<feature type="transmembrane region" description="Helical" evidence="12">
    <location>
        <begin position="338"/>
        <end position="357"/>
    </location>
</feature>
<feature type="transmembrane region" description="Helical" evidence="12">
    <location>
        <begin position="12"/>
        <end position="32"/>
    </location>
</feature>
<evidence type="ECO:0000256" key="5">
    <source>
        <dbReference type="ARBA" id="ARBA00022617"/>
    </source>
</evidence>
<evidence type="ECO:0000256" key="9">
    <source>
        <dbReference type="ARBA" id="ARBA00022989"/>
    </source>
</evidence>
<keyword evidence="11 12" id="KW-0472">Membrane</keyword>
<dbReference type="InterPro" id="IPR002585">
    <property type="entry name" value="Cyt-d_ubiquinol_oxidase_su_1"/>
</dbReference>
<evidence type="ECO:0000256" key="4">
    <source>
        <dbReference type="ARBA" id="ARBA00022475"/>
    </source>
</evidence>
<evidence type="ECO:0000256" key="1">
    <source>
        <dbReference type="ARBA" id="ARBA00004651"/>
    </source>
</evidence>
<organism evidence="13 14">
    <name type="scientific">Candidatus Aeolococcus gillhamiae</name>
    <dbReference type="NCBI Taxonomy" id="3127015"/>
    <lineage>
        <taxon>Bacteria</taxon>
        <taxon>Bacillati</taxon>
        <taxon>Candidatus Dormiibacterota</taxon>
        <taxon>Candidatus Dormibacteria</taxon>
        <taxon>Candidatus Aeolococcales</taxon>
        <taxon>Candidatus Aeolococcaceae</taxon>
        <taxon>Candidatus Aeolococcus</taxon>
    </lineage>
</organism>
<reference evidence="13 14" key="1">
    <citation type="journal article" date="2017" name="Nature">
        <title>Atmospheric trace gases support primary production in Antarctic desert surface soil.</title>
        <authorList>
            <person name="Ji M."/>
            <person name="Greening C."/>
            <person name="Vanwonterghem I."/>
            <person name="Carere C.R."/>
            <person name="Bay S.K."/>
            <person name="Steen J.A."/>
            <person name="Montgomery K."/>
            <person name="Lines T."/>
            <person name="Beardall J."/>
            <person name="van Dorst J."/>
            <person name="Snape I."/>
            <person name="Stott M.B."/>
            <person name="Hugenholtz P."/>
            <person name="Ferrari B.C."/>
        </authorList>
    </citation>
    <scope>NUCLEOTIDE SEQUENCE [LARGE SCALE GENOMIC DNA]</scope>
    <source>
        <strain evidence="13">RRmetagenome_bin12</strain>
    </source>
</reference>
<dbReference type="EMBL" id="QHBU01000201">
    <property type="protein sequence ID" value="PZR79524.1"/>
    <property type="molecule type" value="Genomic_DNA"/>
</dbReference>
<evidence type="ECO:0000256" key="7">
    <source>
        <dbReference type="ARBA" id="ARBA00022723"/>
    </source>
</evidence>
<feature type="transmembrane region" description="Helical" evidence="12">
    <location>
        <begin position="192"/>
        <end position="212"/>
    </location>
</feature>
<dbReference type="GO" id="GO:0016682">
    <property type="term" value="F:oxidoreductase activity, acting on diphenols and related substances as donors, oxygen as acceptor"/>
    <property type="evidence" value="ECO:0007669"/>
    <property type="project" value="TreeGrafter"/>
</dbReference>
<dbReference type="Proteomes" id="UP000248724">
    <property type="component" value="Unassembled WGS sequence"/>
</dbReference>
<evidence type="ECO:0000256" key="6">
    <source>
        <dbReference type="ARBA" id="ARBA00022692"/>
    </source>
</evidence>
<dbReference type="AlphaFoldDB" id="A0A2W6A7P8"/>
<feature type="transmembrane region" description="Helical" evidence="12">
    <location>
        <begin position="303"/>
        <end position="323"/>
    </location>
</feature>
<feature type="transmembrane region" description="Helical" evidence="12">
    <location>
        <begin position="428"/>
        <end position="446"/>
    </location>
</feature>
<evidence type="ECO:0000256" key="2">
    <source>
        <dbReference type="ARBA" id="ARBA00009819"/>
    </source>
</evidence>
<keyword evidence="7" id="KW-0479">Metal-binding</keyword>
<evidence type="ECO:0000256" key="8">
    <source>
        <dbReference type="ARBA" id="ARBA00022982"/>
    </source>
</evidence>
<evidence type="ECO:0008006" key="15">
    <source>
        <dbReference type="Google" id="ProtNLM"/>
    </source>
</evidence>
<comment type="subcellular location">
    <subcellularLocation>
        <location evidence="1">Cell membrane</location>
        <topology evidence="1">Multi-pass membrane protein</topology>
    </subcellularLocation>
</comment>
<evidence type="ECO:0000256" key="12">
    <source>
        <dbReference type="SAM" id="Phobius"/>
    </source>
</evidence>
<dbReference type="Pfam" id="PF01654">
    <property type="entry name" value="Cyt_bd_oxida_I"/>
    <property type="match status" value="1"/>
</dbReference>
<feature type="transmembrane region" description="Helical" evidence="12">
    <location>
        <begin position="104"/>
        <end position="127"/>
    </location>
</feature>
<dbReference type="PANTHER" id="PTHR30365:SF14">
    <property type="entry name" value="CYTOCHROME BD MENAQUINOL OXIDASE SUBUNIT I-RELATED"/>
    <property type="match status" value="1"/>
</dbReference>
<protein>
    <recommendedName>
        <fullName evidence="15">Cytochrome BD quinol oxidase subunit I</fullName>
    </recommendedName>
</protein>
<dbReference type="PANTHER" id="PTHR30365">
    <property type="entry name" value="CYTOCHROME D UBIQUINOL OXIDASE"/>
    <property type="match status" value="1"/>
</dbReference>